<dbReference type="EMBL" id="WHVB01000002">
    <property type="protein sequence ID" value="KAF8486031.1"/>
    <property type="molecule type" value="Genomic_DNA"/>
</dbReference>
<evidence type="ECO:0000256" key="5">
    <source>
        <dbReference type="ARBA" id="ARBA00022679"/>
    </source>
</evidence>
<dbReference type="InterPro" id="IPR026610">
    <property type="entry name" value="Hen1"/>
</dbReference>
<evidence type="ECO:0000256" key="3">
    <source>
        <dbReference type="ARBA" id="ARBA00021330"/>
    </source>
</evidence>
<evidence type="ECO:0000313" key="15">
    <source>
        <dbReference type="Proteomes" id="UP000759537"/>
    </source>
</evidence>
<dbReference type="PANTHER" id="PTHR21404:SF3">
    <property type="entry name" value="SMALL RNA 2'-O-METHYLTRANSFERASE"/>
    <property type="match status" value="1"/>
</dbReference>
<evidence type="ECO:0000256" key="2">
    <source>
        <dbReference type="ARBA" id="ARBA00009026"/>
    </source>
</evidence>
<feature type="compositionally biased region" description="Acidic residues" evidence="13">
    <location>
        <begin position="409"/>
        <end position="438"/>
    </location>
</feature>
<keyword evidence="9" id="KW-0694">RNA-binding</keyword>
<dbReference type="GO" id="GO:0003723">
    <property type="term" value="F:RNA binding"/>
    <property type="evidence" value="ECO:0007669"/>
    <property type="project" value="UniProtKB-KW"/>
</dbReference>
<evidence type="ECO:0000256" key="13">
    <source>
        <dbReference type="SAM" id="MobiDB-lite"/>
    </source>
</evidence>
<dbReference type="SUPFAM" id="SSF53335">
    <property type="entry name" value="S-adenosyl-L-methionine-dependent methyltransferases"/>
    <property type="match status" value="1"/>
</dbReference>
<organism evidence="14 15">
    <name type="scientific">Russula ochroleuca</name>
    <dbReference type="NCBI Taxonomy" id="152965"/>
    <lineage>
        <taxon>Eukaryota</taxon>
        <taxon>Fungi</taxon>
        <taxon>Dikarya</taxon>
        <taxon>Basidiomycota</taxon>
        <taxon>Agaricomycotina</taxon>
        <taxon>Agaricomycetes</taxon>
        <taxon>Russulales</taxon>
        <taxon>Russulaceae</taxon>
        <taxon>Russula</taxon>
    </lineage>
</organism>
<evidence type="ECO:0000256" key="1">
    <source>
        <dbReference type="ARBA" id="ARBA00001946"/>
    </source>
</evidence>
<keyword evidence="4" id="KW-0489">Methyltransferase</keyword>
<evidence type="ECO:0000256" key="10">
    <source>
        <dbReference type="ARBA" id="ARBA00023158"/>
    </source>
</evidence>
<dbReference type="GO" id="GO:0090486">
    <property type="term" value="F:small RNA 2'-O-methyltransferase activity"/>
    <property type="evidence" value="ECO:0007669"/>
    <property type="project" value="UniProtKB-EC"/>
</dbReference>
<sequence>MDNSVSADIEGPQVKFFPPLHEQRRSWALEILRRERVTSVLDVGCGEGILLQHLTHAPPWRAYTSSTPAPAIFEKPDFIHSRELHGLDILHSDLLYAADITAPSKHAYGWTRFEQLDVSMWEGGLQVPNPAFKGIECIIATEVIEHLPEDVVDAFAPVLLGNYAPRLLLFTTPSFDFNERFSAPGDEMWGFADPTGRTNRIFRHSDHKFEWTADECVQWSKAAAEEWGYDVIIDGVGRSTTKDPWGRDSANVHASQVVTFRRREDEESTTKRAQKYAEWASRRQEETQSHELLVTHRYEAHVGAQKPAPREEIATAVKSTIQDIASSEVTIFEIWREDAVSTICGGWLEVLLDVLDKDDSFVVHREGKNADDWKIELPGVELQGKNPWQSPAKQDDAWGESSESTESAETYDDEEEYPEDYAEEEEEYDGDYWDETDDSGWAVSDSEGGWSKDESDVNTLKAWGEWRPAPGWIMEGSWE</sequence>
<name>A0A9P5TD58_9AGAM</name>
<proteinExistence type="inferred from homology"/>
<keyword evidence="5" id="KW-0808">Transferase</keyword>
<keyword evidence="15" id="KW-1185">Reference proteome</keyword>
<keyword evidence="10" id="KW-0943">RNA-mediated gene silencing</keyword>
<dbReference type="GO" id="GO:0001510">
    <property type="term" value="P:RNA methylation"/>
    <property type="evidence" value="ECO:0007669"/>
    <property type="project" value="InterPro"/>
</dbReference>
<keyword evidence="8" id="KW-0460">Magnesium</keyword>
<comment type="cofactor">
    <cofactor evidence="1">
        <name>Mg(2+)</name>
        <dbReference type="ChEBI" id="CHEBI:18420"/>
    </cofactor>
</comment>
<evidence type="ECO:0000256" key="7">
    <source>
        <dbReference type="ARBA" id="ARBA00022723"/>
    </source>
</evidence>
<keyword evidence="6" id="KW-0949">S-adenosyl-L-methionine</keyword>
<dbReference type="PANTHER" id="PTHR21404">
    <property type="entry name" value="HEN1"/>
    <property type="match status" value="1"/>
</dbReference>
<dbReference type="AlphaFoldDB" id="A0A9P5TD58"/>
<protein>
    <recommendedName>
        <fullName evidence="3">Small RNA 2'-O-methyltransferase</fullName>
        <ecNumber evidence="11">2.1.1.386</ecNumber>
    </recommendedName>
</protein>
<feature type="region of interest" description="Disordered" evidence="13">
    <location>
        <begin position="381"/>
        <end position="457"/>
    </location>
</feature>
<evidence type="ECO:0000313" key="14">
    <source>
        <dbReference type="EMBL" id="KAF8486031.1"/>
    </source>
</evidence>
<comment type="catalytic activity">
    <reaction evidence="12">
        <text>small RNA 3'-end nucleotide + S-adenosyl-L-methionine = small RNA 3'-end 2'-O-methylnucleotide + S-adenosyl-L-homocysteine + H(+)</text>
        <dbReference type="Rhea" id="RHEA:37887"/>
        <dbReference type="Rhea" id="RHEA-COMP:10415"/>
        <dbReference type="Rhea" id="RHEA-COMP:10416"/>
        <dbReference type="ChEBI" id="CHEBI:15378"/>
        <dbReference type="ChEBI" id="CHEBI:57856"/>
        <dbReference type="ChEBI" id="CHEBI:59789"/>
        <dbReference type="ChEBI" id="CHEBI:74896"/>
        <dbReference type="ChEBI" id="CHEBI:74898"/>
        <dbReference type="EC" id="2.1.1.386"/>
    </reaction>
</comment>
<reference evidence="14" key="2">
    <citation type="journal article" date="2020" name="Nat. Commun.">
        <title>Large-scale genome sequencing of mycorrhizal fungi provides insights into the early evolution of symbiotic traits.</title>
        <authorList>
            <person name="Miyauchi S."/>
            <person name="Kiss E."/>
            <person name="Kuo A."/>
            <person name="Drula E."/>
            <person name="Kohler A."/>
            <person name="Sanchez-Garcia M."/>
            <person name="Morin E."/>
            <person name="Andreopoulos B."/>
            <person name="Barry K.W."/>
            <person name="Bonito G."/>
            <person name="Buee M."/>
            <person name="Carver A."/>
            <person name="Chen C."/>
            <person name="Cichocki N."/>
            <person name="Clum A."/>
            <person name="Culley D."/>
            <person name="Crous P.W."/>
            <person name="Fauchery L."/>
            <person name="Girlanda M."/>
            <person name="Hayes R.D."/>
            <person name="Keri Z."/>
            <person name="LaButti K."/>
            <person name="Lipzen A."/>
            <person name="Lombard V."/>
            <person name="Magnuson J."/>
            <person name="Maillard F."/>
            <person name="Murat C."/>
            <person name="Nolan M."/>
            <person name="Ohm R.A."/>
            <person name="Pangilinan J."/>
            <person name="Pereira M.F."/>
            <person name="Perotto S."/>
            <person name="Peter M."/>
            <person name="Pfister S."/>
            <person name="Riley R."/>
            <person name="Sitrit Y."/>
            <person name="Stielow J.B."/>
            <person name="Szollosi G."/>
            <person name="Zifcakova L."/>
            <person name="Stursova M."/>
            <person name="Spatafora J.W."/>
            <person name="Tedersoo L."/>
            <person name="Vaario L.M."/>
            <person name="Yamada A."/>
            <person name="Yan M."/>
            <person name="Wang P."/>
            <person name="Xu J."/>
            <person name="Bruns T."/>
            <person name="Baldrian P."/>
            <person name="Vilgalys R."/>
            <person name="Dunand C."/>
            <person name="Henrissat B."/>
            <person name="Grigoriev I.V."/>
            <person name="Hibbett D."/>
            <person name="Nagy L.G."/>
            <person name="Martin F.M."/>
        </authorList>
    </citation>
    <scope>NUCLEOTIDE SEQUENCE</scope>
    <source>
        <strain evidence="14">Prilba</strain>
    </source>
</reference>
<gene>
    <name evidence="14" type="ORF">DFH94DRAFT_622435</name>
</gene>
<keyword evidence="7" id="KW-0479">Metal-binding</keyword>
<comment type="caution">
    <text evidence="14">The sequence shown here is derived from an EMBL/GenBank/DDBJ whole genome shotgun (WGS) entry which is preliminary data.</text>
</comment>
<dbReference type="InterPro" id="IPR029063">
    <property type="entry name" value="SAM-dependent_MTases_sf"/>
</dbReference>
<dbReference type="GO" id="GO:0005634">
    <property type="term" value="C:nucleus"/>
    <property type="evidence" value="ECO:0007669"/>
    <property type="project" value="TreeGrafter"/>
</dbReference>
<dbReference type="EC" id="2.1.1.386" evidence="11"/>
<comment type="similarity">
    <text evidence="2">Belongs to the methyltransferase superfamily. HEN1 family.</text>
</comment>
<evidence type="ECO:0000256" key="8">
    <source>
        <dbReference type="ARBA" id="ARBA00022842"/>
    </source>
</evidence>
<dbReference type="Gene3D" id="3.40.50.150">
    <property type="entry name" value="Vaccinia Virus protein VP39"/>
    <property type="match status" value="1"/>
</dbReference>
<dbReference type="Proteomes" id="UP000759537">
    <property type="component" value="Unassembled WGS sequence"/>
</dbReference>
<reference evidence="14" key="1">
    <citation type="submission" date="2019-10" db="EMBL/GenBank/DDBJ databases">
        <authorList>
            <consortium name="DOE Joint Genome Institute"/>
            <person name="Kuo A."/>
            <person name="Miyauchi S."/>
            <person name="Kiss E."/>
            <person name="Drula E."/>
            <person name="Kohler A."/>
            <person name="Sanchez-Garcia M."/>
            <person name="Andreopoulos B."/>
            <person name="Barry K.W."/>
            <person name="Bonito G."/>
            <person name="Buee M."/>
            <person name="Carver A."/>
            <person name="Chen C."/>
            <person name="Cichocki N."/>
            <person name="Clum A."/>
            <person name="Culley D."/>
            <person name="Crous P.W."/>
            <person name="Fauchery L."/>
            <person name="Girlanda M."/>
            <person name="Hayes R."/>
            <person name="Keri Z."/>
            <person name="LaButti K."/>
            <person name="Lipzen A."/>
            <person name="Lombard V."/>
            <person name="Magnuson J."/>
            <person name="Maillard F."/>
            <person name="Morin E."/>
            <person name="Murat C."/>
            <person name="Nolan M."/>
            <person name="Ohm R."/>
            <person name="Pangilinan J."/>
            <person name="Pereira M."/>
            <person name="Perotto S."/>
            <person name="Peter M."/>
            <person name="Riley R."/>
            <person name="Sitrit Y."/>
            <person name="Stielow B."/>
            <person name="Szollosi G."/>
            <person name="Zifcakova L."/>
            <person name="Stursova M."/>
            <person name="Spatafora J.W."/>
            <person name="Tedersoo L."/>
            <person name="Vaario L.-M."/>
            <person name="Yamada A."/>
            <person name="Yan M."/>
            <person name="Wang P."/>
            <person name="Xu J."/>
            <person name="Bruns T."/>
            <person name="Baldrian P."/>
            <person name="Vilgalys R."/>
            <person name="Henrissat B."/>
            <person name="Grigoriev I.V."/>
            <person name="Hibbett D."/>
            <person name="Nagy L.G."/>
            <person name="Martin F.M."/>
        </authorList>
    </citation>
    <scope>NUCLEOTIDE SEQUENCE</scope>
    <source>
        <strain evidence="14">Prilba</strain>
    </source>
</reference>
<dbReference type="OrthoDB" id="2154311at2759"/>
<dbReference type="GO" id="GO:0005737">
    <property type="term" value="C:cytoplasm"/>
    <property type="evidence" value="ECO:0007669"/>
    <property type="project" value="TreeGrafter"/>
</dbReference>
<evidence type="ECO:0000256" key="4">
    <source>
        <dbReference type="ARBA" id="ARBA00022603"/>
    </source>
</evidence>
<accession>A0A9P5TD58</accession>
<evidence type="ECO:0000256" key="11">
    <source>
        <dbReference type="ARBA" id="ARBA00035025"/>
    </source>
</evidence>
<evidence type="ECO:0000256" key="12">
    <source>
        <dbReference type="ARBA" id="ARBA00048418"/>
    </source>
</evidence>
<dbReference type="GO" id="GO:0046872">
    <property type="term" value="F:metal ion binding"/>
    <property type="evidence" value="ECO:0007669"/>
    <property type="project" value="UniProtKB-KW"/>
</dbReference>
<evidence type="ECO:0000256" key="6">
    <source>
        <dbReference type="ARBA" id="ARBA00022691"/>
    </source>
</evidence>
<evidence type="ECO:0000256" key="9">
    <source>
        <dbReference type="ARBA" id="ARBA00022884"/>
    </source>
</evidence>
<dbReference type="GO" id="GO:0030422">
    <property type="term" value="P:siRNA processing"/>
    <property type="evidence" value="ECO:0007669"/>
    <property type="project" value="TreeGrafter"/>
</dbReference>